<feature type="domain" description="DUF4139" evidence="1">
    <location>
        <begin position="13"/>
        <end position="215"/>
    </location>
</feature>
<dbReference type="InterPro" id="IPR037291">
    <property type="entry name" value="DUF4139"/>
</dbReference>
<protein>
    <recommendedName>
        <fullName evidence="1">DUF4139 domain-containing protein</fullName>
    </recommendedName>
</protein>
<name>A0A2X0JZX8_9ACTN</name>
<evidence type="ECO:0000313" key="2">
    <source>
        <dbReference type="EMBL" id="RAG80630.1"/>
    </source>
</evidence>
<dbReference type="AlphaFoldDB" id="A0A2X0JZX8"/>
<reference evidence="2 3" key="1">
    <citation type="submission" date="2018-06" db="EMBL/GenBank/DDBJ databases">
        <title>Streptacidiphilus pinicola sp. nov., isolated from pine grove soil.</title>
        <authorList>
            <person name="Roh S.G."/>
            <person name="Park S."/>
            <person name="Kim M.-K."/>
            <person name="Yun B.-R."/>
            <person name="Park J."/>
            <person name="Kim M.J."/>
            <person name="Kim Y.S."/>
            <person name="Kim S.B."/>
        </authorList>
    </citation>
    <scope>NUCLEOTIDE SEQUENCE [LARGE SCALE GENOMIC DNA]</scope>
    <source>
        <strain evidence="2 3">MMS16-CNU450</strain>
    </source>
</reference>
<evidence type="ECO:0000313" key="3">
    <source>
        <dbReference type="Proteomes" id="UP000248889"/>
    </source>
</evidence>
<gene>
    <name evidence="2" type="ORF">DN069_37065</name>
</gene>
<dbReference type="PANTHER" id="PTHR31005:SF8">
    <property type="entry name" value="DUF4139 DOMAIN-CONTAINING PROTEIN"/>
    <property type="match status" value="1"/>
</dbReference>
<evidence type="ECO:0000259" key="1">
    <source>
        <dbReference type="Pfam" id="PF13598"/>
    </source>
</evidence>
<dbReference type="Pfam" id="PF13598">
    <property type="entry name" value="DUF4139"/>
    <property type="match status" value="1"/>
</dbReference>
<organism evidence="2 3">
    <name type="scientific">Streptacidiphilus pinicola</name>
    <dbReference type="NCBI Taxonomy" id="2219663"/>
    <lineage>
        <taxon>Bacteria</taxon>
        <taxon>Bacillati</taxon>
        <taxon>Actinomycetota</taxon>
        <taxon>Actinomycetes</taxon>
        <taxon>Kitasatosporales</taxon>
        <taxon>Streptomycetaceae</taxon>
        <taxon>Streptacidiphilus</taxon>
    </lineage>
</organism>
<dbReference type="PANTHER" id="PTHR31005">
    <property type="entry name" value="DUF4139 DOMAIN-CONTAINING PROTEIN"/>
    <property type="match status" value="1"/>
</dbReference>
<dbReference type="InterPro" id="IPR011935">
    <property type="entry name" value="CHP02231"/>
</dbReference>
<dbReference type="Proteomes" id="UP000248889">
    <property type="component" value="Unassembled WGS sequence"/>
</dbReference>
<sequence>MPHALPVRHASGSFAYRFDAAAPVDVPSDGRWHSVAVADFPVGLTPWHLSVPALDPAVYAAVELANTSPHALLPGPADILVDGEYTATVAMPALAPGQSRRIGIGVEEGVRVARRVRTTESTSTSLRGATTVVAQTVEIEVANRLGREVRLELLERVPVSDDKDVRVEDAASTPPWTVVAPEEDEQRRRGLRRWRVVVPAGGATTLTAGHQIRLPAGKAVVGGNRRDA</sequence>
<accession>A0A2X0JZX8</accession>
<dbReference type="EMBL" id="QKYN01000211">
    <property type="protein sequence ID" value="RAG80630.1"/>
    <property type="molecule type" value="Genomic_DNA"/>
</dbReference>
<comment type="caution">
    <text evidence="2">The sequence shown here is derived from an EMBL/GenBank/DDBJ whole genome shotgun (WGS) entry which is preliminary data.</text>
</comment>
<keyword evidence="3" id="KW-1185">Reference proteome</keyword>
<proteinExistence type="predicted"/>